<name>A0A4R1HZF9_PSEEN</name>
<evidence type="ECO:0000313" key="2">
    <source>
        <dbReference type="EMBL" id="TCK26973.1"/>
    </source>
</evidence>
<sequence>MTTAPATVAVVAVFGDVVVPAAAVRRSRHGIRAAFG</sequence>
<gene>
    <name evidence="2" type="ORF">EV378_2819</name>
</gene>
<keyword evidence="1" id="KW-0812">Transmembrane</keyword>
<dbReference type="EMBL" id="SMFZ01000001">
    <property type="protein sequence ID" value="TCK26973.1"/>
    <property type="molecule type" value="Genomic_DNA"/>
</dbReference>
<keyword evidence="3" id="KW-1185">Reference proteome</keyword>
<keyword evidence="1" id="KW-1133">Transmembrane helix</keyword>
<accession>A0A4R1HZF9</accession>
<dbReference type="AlphaFoldDB" id="A0A4R1HZF9"/>
<evidence type="ECO:0000313" key="3">
    <source>
        <dbReference type="Proteomes" id="UP000295560"/>
    </source>
</evidence>
<proteinExistence type="predicted"/>
<comment type="caution">
    <text evidence="2">The sequence shown here is derived from an EMBL/GenBank/DDBJ whole genome shotgun (WGS) entry which is preliminary data.</text>
</comment>
<evidence type="ECO:0000256" key="1">
    <source>
        <dbReference type="SAM" id="Phobius"/>
    </source>
</evidence>
<dbReference type="Proteomes" id="UP000295560">
    <property type="component" value="Unassembled WGS sequence"/>
</dbReference>
<feature type="transmembrane region" description="Helical" evidence="1">
    <location>
        <begin position="6"/>
        <end position="24"/>
    </location>
</feature>
<keyword evidence="1" id="KW-0472">Membrane</keyword>
<protein>
    <submittedName>
        <fullName evidence="2">Uncharacterized protein</fullName>
    </submittedName>
</protein>
<organism evidence="2 3">
    <name type="scientific">Pseudonocardia endophytica</name>
    <dbReference type="NCBI Taxonomy" id="401976"/>
    <lineage>
        <taxon>Bacteria</taxon>
        <taxon>Bacillati</taxon>
        <taxon>Actinomycetota</taxon>
        <taxon>Actinomycetes</taxon>
        <taxon>Pseudonocardiales</taxon>
        <taxon>Pseudonocardiaceae</taxon>
        <taxon>Pseudonocardia</taxon>
    </lineage>
</organism>
<reference evidence="2 3" key="1">
    <citation type="submission" date="2019-03" db="EMBL/GenBank/DDBJ databases">
        <title>Sequencing the genomes of 1000 actinobacteria strains.</title>
        <authorList>
            <person name="Klenk H.-P."/>
        </authorList>
    </citation>
    <scope>NUCLEOTIDE SEQUENCE [LARGE SCALE GENOMIC DNA]</scope>
    <source>
        <strain evidence="2 3">DSM 44969</strain>
    </source>
</reference>